<feature type="region of interest" description="Disordered" evidence="1">
    <location>
        <begin position="167"/>
        <end position="220"/>
    </location>
</feature>
<reference evidence="2 3" key="1">
    <citation type="submission" date="2019-05" db="EMBL/GenBank/DDBJ databases">
        <title>Mikania micrantha, genome provides insights into the molecular mechanism of rapid growth.</title>
        <authorList>
            <person name="Liu B."/>
        </authorList>
    </citation>
    <scope>NUCLEOTIDE SEQUENCE [LARGE SCALE GENOMIC DNA]</scope>
    <source>
        <strain evidence="2">NLD-2019</strain>
        <tissue evidence="2">Leaf</tissue>
    </source>
</reference>
<dbReference type="Proteomes" id="UP000326396">
    <property type="component" value="Linkage Group LG10"/>
</dbReference>
<accession>A0A5N6PV92</accession>
<organism evidence="2 3">
    <name type="scientific">Mikania micrantha</name>
    <name type="common">bitter vine</name>
    <dbReference type="NCBI Taxonomy" id="192012"/>
    <lineage>
        <taxon>Eukaryota</taxon>
        <taxon>Viridiplantae</taxon>
        <taxon>Streptophyta</taxon>
        <taxon>Embryophyta</taxon>
        <taxon>Tracheophyta</taxon>
        <taxon>Spermatophyta</taxon>
        <taxon>Magnoliopsida</taxon>
        <taxon>eudicotyledons</taxon>
        <taxon>Gunneridae</taxon>
        <taxon>Pentapetalae</taxon>
        <taxon>asterids</taxon>
        <taxon>campanulids</taxon>
        <taxon>Asterales</taxon>
        <taxon>Asteraceae</taxon>
        <taxon>Asteroideae</taxon>
        <taxon>Heliantheae alliance</taxon>
        <taxon>Eupatorieae</taxon>
        <taxon>Mikania</taxon>
    </lineage>
</organism>
<evidence type="ECO:0000313" key="2">
    <source>
        <dbReference type="EMBL" id="KAD7117464.1"/>
    </source>
</evidence>
<protein>
    <submittedName>
        <fullName evidence="2">Uncharacterized protein</fullName>
    </submittedName>
</protein>
<evidence type="ECO:0000256" key="1">
    <source>
        <dbReference type="SAM" id="MobiDB-lite"/>
    </source>
</evidence>
<gene>
    <name evidence="2" type="ORF">E3N88_04732</name>
</gene>
<feature type="compositionally biased region" description="Basic and acidic residues" evidence="1">
    <location>
        <begin position="189"/>
        <end position="204"/>
    </location>
</feature>
<name>A0A5N6PV92_9ASTR</name>
<comment type="caution">
    <text evidence="2">The sequence shown here is derived from an EMBL/GenBank/DDBJ whole genome shotgun (WGS) entry which is preliminary data.</text>
</comment>
<evidence type="ECO:0000313" key="3">
    <source>
        <dbReference type="Proteomes" id="UP000326396"/>
    </source>
</evidence>
<dbReference type="AlphaFoldDB" id="A0A5N6PV92"/>
<dbReference type="OrthoDB" id="1830513at2759"/>
<sequence length="220" mass="25326">MNRHDAPSRRANSLYQEDNIRVRVDDWDYGVENEGDQRYQGGWDNDNHDEGYGYQGHQHYDRPNQGYHGQPRVPRRPNVDQYPGGDYEHFHDGYNQNGNRGYQRNYQTNHDQGSYLGTSETSNKDIMDFLKEMKKANEVRDKSVEALSKQVGQLAEEVAIYTNETGKLPSDTVVNPLHQSSTSKNKKKCALENSKEHIKVEARSSKSPNGLKKPPKHIKH</sequence>
<proteinExistence type="predicted"/>
<dbReference type="EMBL" id="SZYD01000002">
    <property type="protein sequence ID" value="KAD7117464.1"/>
    <property type="molecule type" value="Genomic_DNA"/>
</dbReference>
<keyword evidence="3" id="KW-1185">Reference proteome</keyword>